<sequence>MNPFTHYSSINQNQWSEARKVSLEEPSIFTFENYGDDCEDSFHSSSQRYSNASSHFSNQHDSLLSYQSIRNRSFPSSFISNQSSFLNDSINGIQNFDPTKFATSTVDTNESFIEGATRNQTIDVTAMTYDRYIELATRGLVLGAIQELHQTQKDARKTTVVVNDDSSLCDYSDSEFEENDGMLEDDEEEFLSESLYDGTRFHFLKKAEEQKGSNVQDEELLLF</sequence>
<name>A0AAD3D0S4_9STRA</name>
<evidence type="ECO:0000313" key="2">
    <source>
        <dbReference type="Proteomes" id="UP001054902"/>
    </source>
</evidence>
<dbReference type="AlphaFoldDB" id="A0AAD3D0S4"/>
<comment type="caution">
    <text evidence="1">The sequence shown here is derived from an EMBL/GenBank/DDBJ whole genome shotgun (WGS) entry which is preliminary data.</text>
</comment>
<dbReference type="Proteomes" id="UP001054902">
    <property type="component" value="Unassembled WGS sequence"/>
</dbReference>
<keyword evidence="2" id="KW-1185">Reference proteome</keyword>
<gene>
    <name evidence="1" type="ORF">CTEN210_11031</name>
</gene>
<evidence type="ECO:0000313" key="1">
    <source>
        <dbReference type="EMBL" id="GFH54555.1"/>
    </source>
</evidence>
<organism evidence="1 2">
    <name type="scientific">Chaetoceros tenuissimus</name>
    <dbReference type="NCBI Taxonomy" id="426638"/>
    <lineage>
        <taxon>Eukaryota</taxon>
        <taxon>Sar</taxon>
        <taxon>Stramenopiles</taxon>
        <taxon>Ochrophyta</taxon>
        <taxon>Bacillariophyta</taxon>
        <taxon>Coscinodiscophyceae</taxon>
        <taxon>Chaetocerotophycidae</taxon>
        <taxon>Chaetocerotales</taxon>
        <taxon>Chaetocerotaceae</taxon>
        <taxon>Chaetoceros</taxon>
    </lineage>
</organism>
<accession>A0AAD3D0S4</accession>
<protein>
    <submittedName>
        <fullName evidence="1">Uncharacterized protein</fullName>
    </submittedName>
</protein>
<dbReference type="EMBL" id="BLLK01000047">
    <property type="protein sequence ID" value="GFH54555.1"/>
    <property type="molecule type" value="Genomic_DNA"/>
</dbReference>
<proteinExistence type="predicted"/>
<reference evidence="1 2" key="1">
    <citation type="journal article" date="2021" name="Sci. Rep.">
        <title>The genome of the diatom Chaetoceros tenuissimus carries an ancient integrated fragment of an extant virus.</title>
        <authorList>
            <person name="Hongo Y."/>
            <person name="Kimura K."/>
            <person name="Takaki Y."/>
            <person name="Yoshida Y."/>
            <person name="Baba S."/>
            <person name="Kobayashi G."/>
            <person name="Nagasaki K."/>
            <person name="Hano T."/>
            <person name="Tomaru Y."/>
        </authorList>
    </citation>
    <scope>NUCLEOTIDE SEQUENCE [LARGE SCALE GENOMIC DNA]</scope>
    <source>
        <strain evidence="1 2">NIES-3715</strain>
    </source>
</reference>